<gene>
    <name evidence="5" type="ORF">SAMN05216167_102356</name>
</gene>
<dbReference type="OrthoDB" id="643086at2"/>
<evidence type="ECO:0000256" key="2">
    <source>
        <dbReference type="ARBA" id="ARBA00023125"/>
    </source>
</evidence>
<evidence type="ECO:0000313" key="6">
    <source>
        <dbReference type="Proteomes" id="UP000198598"/>
    </source>
</evidence>
<sequence>MKHTTNDIQTLHTVTEYTRFYDLPAPAHPLLTLIDLGAANQQAVARGGKGVHKPVALQLYTVFLKRNLNGLLYYGHRPYDFSEGVMGFSAPGQVFAVDPSLDTTQVTGWMLVFHPDLLRKYPVSKRIGSYGFFAYAVHEALHLSEQEEVQLGRLLDNLRAECDRPIDAFSQDVLVGQVDLLLTYADRFYTRQFVTRRSVEHDRDEGSLLSRFETALTDYFAQETDHPLPTVQFFADKLNVSPAYLSDLLRILTGQNTQQHIHHALIEKAKRLLLTTSLSVNETAFQLGFEYPQYFSRLFKSKTGLSPVAFRFSAQ</sequence>
<dbReference type="PANTHER" id="PTHR43280:SF32">
    <property type="entry name" value="TRANSCRIPTIONAL REGULATORY PROTEIN"/>
    <property type="match status" value="1"/>
</dbReference>
<keyword evidence="6" id="KW-1185">Reference proteome</keyword>
<dbReference type="AlphaFoldDB" id="A0A1I1LUG9"/>
<keyword evidence="3" id="KW-0804">Transcription</keyword>
<dbReference type="InterPro" id="IPR018060">
    <property type="entry name" value="HTH_AraC"/>
</dbReference>
<dbReference type="SUPFAM" id="SSF46689">
    <property type="entry name" value="Homeodomain-like"/>
    <property type="match status" value="1"/>
</dbReference>
<dbReference type="Proteomes" id="UP000198598">
    <property type="component" value="Unassembled WGS sequence"/>
</dbReference>
<dbReference type="PANTHER" id="PTHR43280">
    <property type="entry name" value="ARAC-FAMILY TRANSCRIPTIONAL REGULATOR"/>
    <property type="match status" value="1"/>
</dbReference>
<dbReference type="STRING" id="662367.SAMN05216167_102356"/>
<dbReference type="EMBL" id="FOLQ01000002">
    <property type="protein sequence ID" value="SFC76774.1"/>
    <property type="molecule type" value="Genomic_DNA"/>
</dbReference>
<dbReference type="GO" id="GO:0043565">
    <property type="term" value="F:sequence-specific DNA binding"/>
    <property type="evidence" value="ECO:0007669"/>
    <property type="project" value="InterPro"/>
</dbReference>
<dbReference type="Gene3D" id="1.10.10.60">
    <property type="entry name" value="Homeodomain-like"/>
    <property type="match status" value="1"/>
</dbReference>
<dbReference type="SMART" id="SM00342">
    <property type="entry name" value="HTH_ARAC"/>
    <property type="match status" value="1"/>
</dbReference>
<dbReference type="RefSeq" id="WP_093825159.1">
    <property type="nucleotide sequence ID" value="NZ_FOLQ01000002.1"/>
</dbReference>
<dbReference type="Pfam" id="PF12833">
    <property type="entry name" value="HTH_18"/>
    <property type="match status" value="1"/>
</dbReference>
<dbReference type="PROSITE" id="PS01124">
    <property type="entry name" value="HTH_ARAC_FAMILY_2"/>
    <property type="match status" value="1"/>
</dbReference>
<dbReference type="GO" id="GO:0003700">
    <property type="term" value="F:DNA-binding transcription factor activity"/>
    <property type="evidence" value="ECO:0007669"/>
    <property type="project" value="InterPro"/>
</dbReference>
<evidence type="ECO:0000256" key="3">
    <source>
        <dbReference type="ARBA" id="ARBA00023163"/>
    </source>
</evidence>
<organism evidence="5 6">
    <name type="scientific">Spirosoma endophyticum</name>
    <dbReference type="NCBI Taxonomy" id="662367"/>
    <lineage>
        <taxon>Bacteria</taxon>
        <taxon>Pseudomonadati</taxon>
        <taxon>Bacteroidota</taxon>
        <taxon>Cytophagia</taxon>
        <taxon>Cytophagales</taxon>
        <taxon>Cytophagaceae</taxon>
        <taxon>Spirosoma</taxon>
    </lineage>
</organism>
<proteinExistence type="predicted"/>
<protein>
    <submittedName>
        <fullName evidence="5">Helix-turn-helix domain-containing protein</fullName>
    </submittedName>
</protein>
<keyword evidence="1" id="KW-0805">Transcription regulation</keyword>
<evidence type="ECO:0000313" key="5">
    <source>
        <dbReference type="EMBL" id="SFC76774.1"/>
    </source>
</evidence>
<evidence type="ECO:0000259" key="4">
    <source>
        <dbReference type="PROSITE" id="PS01124"/>
    </source>
</evidence>
<reference evidence="5 6" key="1">
    <citation type="submission" date="2016-10" db="EMBL/GenBank/DDBJ databases">
        <authorList>
            <person name="de Groot N.N."/>
        </authorList>
    </citation>
    <scope>NUCLEOTIDE SEQUENCE [LARGE SCALE GENOMIC DNA]</scope>
    <source>
        <strain evidence="5 6">DSM 26130</strain>
    </source>
</reference>
<accession>A0A1I1LUG9</accession>
<evidence type="ECO:0000256" key="1">
    <source>
        <dbReference type="ARBA" id="ARBA00023015"/>
    </source>
</evidence>
<name>A0A1I1LUG9_9BACT</name>
<keyword evidence="2" id="KW-0238">DNA-binding</keyword>
<feature type="domain" description="HTH araC/xylS-type" evidence="4">
    <location>
        <begin position="214"/>
        <end position="313"/>
    </location>
</feature>
<dbReference type="InterPro" id="IPR009057">
    <property type="entry name" value="Homeodomain-like_sf"/>
</dbReference>